<accession>A0A368YFU8</accession>
<gene>
    <name evidence="1" type="ORF">C7476_11934</name>
</gene>
<proteinExistence type="predicted"/>
<dbReference type="EMBL" id="QPJM01000019">
    <property type="protein sequence ID" value="RCW79113.1"/>
    <property type="molecule type" value="Genomic_DNA"/>
</dbReference>
<organism evidence="1 2">
    <name type="scientific">Phyllobacterium bourgognense</name>
    <dbReference type="NCBI Taxonomy" id="314236"/>
    <lineage>
        <taxon>Bacteria</taxon>
        <taxon>Pseudomonadati</taxon>
        <taxon>Pseudomonadota</taxon>
        <taxon>Alphaproteobacteria</taxon>
        <taxon>Hyphomicrobiales</taxon>
        <taxon>Phyllobacteriaceae</taxon>
        <taxon>Phyllobacterium</taxon>
    </lineage>
</organism>
<evidence type="ECO:0000313" key="1">
    <source>
        <dbReference type="EMBL" id="RCW79113.1"/>
    </source>
</evidence>
<name>A0A368YFU8_9HYPH</name>
<dbReference type="PRINTS" id="PR01490">
    <property type="entry name" value="RTXTOXIND"/>
</dbReference>
<keyword evidence="2" id="KW-1185">Reference proteome</keyword>
<protein>
    <submittedName>
        <fullName evidence="1">Uncharacterized protein</fullName>
    </submittedName>
</protein>
<comment type="caution">
    <text evidence="1">The sequence shown here is derived from an EMBL/GenBank/DDBJ whole genome shotgun (WGS) entry which is preliminary data.</text>
</comment>
<reference evidence="1 2" key="1">
    <citation type="submission" date="2018-07" db="EMBL/GenBank/DDBJ databases">
        <title>Genomic Encyclopedia of Type Strains, Phase III (KMG-III): the genomes of soil and plant-associated and newly described type strains.</title>
        <authorList>
            <person name="Whitman W."/>
        </authorList>
    </citation>
    <scope>NUCLEOTIDE SEQUENCE [LARGE SCALE GENOMIC DNA]</scope>
    <source>
        <strain evidence="1 2">31-25a</strain>
    </source>
</reference>
<dbReference type="AlphaFoldDB" id="A0A368YFU8"/>
<dbReference type="Proteomes" id="UP000253324">
    <property type="component" value="Unassembled WGS sequence"/>
</dbReference>
<evidence type="ECO:0000313" key="2">
    <source>
        <dbReference type="Proteomes" id="UP000253324"/>
    </source>
</evidence>
<sequence>MAQCNKFPQMLQPIPAPASAITPAEVARLGAIKLVPGMPLETFIKTGDRSVASYFIKPMIDQAKPPSARVDRQDVEAQQILARSPRRAYGLHASE</sequence>